<evidence type="ECO:0000256" key="6">
    <source>
        <dbReference type="RuleBase" id="RU362019"/>
    </source>
</evidence>
<name>A0ABC8UAQ4_9AQUA</name>
<keyword evidence="4 6" id="KW-0963">Cytoplasm</keyword>
<reference evidence="8 9" key="1">
    <citation type="submission" date="2024-02" db="EMBL/GenBank/DDBJ databases">
        <authorList>
            <person name="Vignale AGUSTIN F."/>
            <person name="Sosa J E."/>
            <person name="Modenutti C."/>
        </authorList>
    </citation>
    <scope>NUCLEOTIDE SEQUENCE [LARGE SCALE GENOMIC DNA]</scope>
</reference>
<dbReference type="GO" id="GO:0046872">
    <property type="term" value="F:metal ion binding"/>
    <property type="evidence" value="ECO:0007669"/>
    <property type="project" value="UniProtKB-KW"/>
</dbReference>
<comment type="caution">
    <text evidence="8">The sequence shown here is derived from an EMBL/GenBank/DDBJ whole genome shotgun (WGS) entry which is preliminary data.</text>
</comment>
<dbReference type="EMBL" id="CAUOFW020007336">
    <property type="protein sequence ID" value="CAK9178851.1"/>
    <property type="molecule type" value="Genomic_DNA"/>
</dbReference>
<dbReference type="SMART" id="SM01194">
    <property type="entry name" value="eRF1_1"/>
    <property type="match status" value="1"/>
</dbReference>
<evidence type="ECO:0000313" key="8">
    <source>
        <dbReference type="EMBL" id="CAK9178851.1"/>
    </source>
</evidence>
<protein>
    <recommendedName>
        <fullName evidence="6">Protein pelota homolog</fullName>
    </recommendedName>
</protein>
<evidence type="ECO:0000256" key="2">
    <source>
        <dbReference type="ARBA" id="ARBA00004496"/>
    </source>
</evidence>
<dbReference type="SUPFAM" id="SSF55315">
    <property type="entry name" value="L30e-like"/>
    <property type="match status" value="1"/>
</dbReference>
<sequence>MKLLESKIVLNQPGDVKLLPEELDDLWLLYNLIAAGDVISADTSRKIHNASDSGSKKNPSRVNVELEIRVTAVDYNKNSPVIRVRGKTITCNEFVKPGVFHTIELEKNKEFHLTKKVWNEEAMNTLKEGCDRTAGADLVVVLMCEGLAHMFSVGRSVAMVCPPIEGSTGHKSGSNKFFENVFRAFTKHIDLDVIRCVVIGSLGSIKDEFRNYLLSEALKLKMKSITNSKSRIVLLDTKALYINSLKEVLNEATVMDLIKDTKAATEIKAFKEFTDMVSSNSDRACYGPKSVETANELTAIETLMITDDLYKSEEIETRQKYIELVKSVKKASGKVLVFSSTHVCYEKLAQLTGIAAILRFPLPDLEELEL</sequence>
<evidence type="ECO:0000259" key="7">
    <source>
        <dbReference type="SMART" id="SM01194"/>
    </source>
</evidence>
<dbReference type="Gene3D" id="3.30.420.60">
    <property type="entry name" value="eRF1 domain 2"/>
    <property type="match status" value="1"/>
</dbReference>
<dbReference type="InterPro" id="IPR005140">
    <property type="entry name" value="eRF1_Pelota-like_N"/>
</dbReference>
<dbReference type="Pfam" id="PF26356">
    <property type="entry name" value="Pelota_N"/>
    <property type="match status" value="1"/>
</dbReference>
<dbReference type="InterPro" id="IPR038069">
    <property type="entry name" value="Pelota/DOM34_N"/>
</dbReference>
<organism evidence="8 9">
    <name type="scientific">Ilex paraguariensis</name>
    <name type="common">yerba mate</name>
    <dbReference type="NCBI Taxonomy" id="185542"/>
    <lineage>
        <taxon>Eukaryota</taxon>
        <taxon>Viridiplantae</taxon>
        <taxon>Streptophyta</taxon>
        <taxon>Embryophyta</taxon>
        <taxon>Tracheophyta</taxon>
        <taxon>Spermatophyta</taxon>
        <taxon>Magnoliopsida</taxon>
        <taxon>eudicotyledons</taxon>
        <taxon>Gunneridae</taxon>
        <taxon>Pentapetalae</taxon>
        <taxon>asterids</taxon>
        <taxon>campanulids</taxon>
        <taxon>Aquifoliales</taxon>
        <taxon>Aquifoliaceae</taxon>
        <taxon>Ilex</taxon>
    </lineage>
</organism>
<dbReference type="SUPFAM" id="SSF159065">
    <property type="entry name" value="Dom34/Pelota N-terminal domain-like"/>
    <property type="match status" value="1"/>
</dbReference>
<dbReference type="Pfam" id="PF03464">
    <property type="entry name" value="eRF1_2"/>
    <property type="match status" value="1"/>
</dbReference>
<dbReference type="AlphaFoldDB" id="A0ABC8UAQ4"/>
<dbReference type="InterPro" id="IPR058547">
    <property type="entry name" value="Pelota_N"/>
</dbReference>
<dbReference type="Pfam" id="PF03465">
    <property type="entry name" value="eRF1_3"/>
    <property type="match status" value="1"/>
</dbReference>
<dbReference type="Gene3D" id="3.30.1330.30">
    <property type="match status" value="1"/>
</dbReference>
<evidence type="ECO:0000313" key="9">
    <source>
        <dbReference type="Proteomes" id="UP001642360"/>
    </source>
</evidence>
<dbReference type="InterPro" id="IPR029064">
    <property type="entry name" value="Ribosomal_eL30-like_sf"/>
</dbReference>
<comment type="similarity">
    <text evidence="3 6">Belongs to the eukaryotic release factor 1 family. Pelota subfamily.</text>
</comment>
<comment type="function">
    <text evidence="6">Component of the Pelota-HBS1L complex, a complex that recognizes stalled ribosomes and triggers the No-Go Decay (NGD) pathway. In the Pelota-HBS1L complex, pelo recognizes ribosomes stalled at the 3' end of an mRNA and engages stalled ribosomes by destabilizing mRNA in the mRNA channel.</text>
</comment>
<accession>A0ABC8UAQ4</accession>
<dbReference type="Gene3D" id="2.30.30.870">
    <property type="entry name" value="Pelota, domain A"/>
    <property type="match status" value="1"/>
</dbReference>
<gene>
    <name evidence="8" type="ORF">ILEXP_LOCUS48779</name>
</gene>
<dbReference type="GO" id="GO:0005737">
    <property type="term" value="C:cytoplasm"/>
    <property type="evidence" value="ECO:0007669"/>
    <property type="project" value="UniProtKB-SubCell"/>
</dbReference>
<proteinExistence type="inferred from homology"/>
<evidence type="ECO:0000256" key="1">
    <source>
        <dbReference type="ARBA" id="ARBA00001968"/>
    </source>
</evidence>
<dbReference type="InterPro" id="IPR042226">
    <property type="entry name" value="eFR1_2_sf"/>
</dbReference>
<dbReference type="FunFam" id="2.30.30.870:FF:000002">
    <property type="entry name" value="Protein pelota homolog"/>
    <property type="match status" value="1"/>
</dbReference>
<feature type="domain" description="eRF1/Pelota-like N-terminal" evidence="7">
    <location>
        <begin position="1"/>
        <end position="131"/>
    </location>
</feature>
<comment type="subcellular location">
    <subcellularLocation>
        <location evidence="2 6">Cytoplasm</location>
    </subcellularLocation>
</comment>
<dbReference type="InterPro" id="IPR005142">
    <property type="entry name" value="eRF1_3"/>
</dbReference>
<comment type="cofactor">
    <cofactor evidence="1 6">
        <name>a divalent metal cation</name>
        <dbReference type="ChEBI" id="CHEBI:60240"/>
    </cofactor>
</comment>
<dbReference type="PANTHER" id="PTHR10853:SF3">
    <property type="entry name" value="EUKARYOTIC RELEASE FACTOR 1 (ERF1) FAMILY PROTEIN"/>
    <property type="match status" value="1"/>
</dbReference>
<dbReference type="FunFam" id="3.30.1330.30:FF:000008">
    <property type="entry name" value="Protein pelota homolog"/>
    <property type="match status" value="1"/>
</dbReference>
<dbReference type="Proteomes" id="UP001642360">
    <property type="component" value="Unassembled WGS sequence"/>
</dbReference>
<evidence type="ECO:0000256" key="5">
    <source>
        <dbReference type="ARBA" id="ARBA00022723"/>
    </source>
</evidence>
<dbReference type="PANTHER" id="PTHR10853">
    <property type="entry name" value="PELOTA"/>
    <property type="match status" value="1"/>
</dbReference>
<evidence type="ECO:0000256" key="4">
    <source>
        <dbReference type="ARBA" id="ARBA00022490"/>
    </source>
</evidence>
<evidence type="ECO:0000256" key="3">
    <source>
        <dbReference type="ARBA" id="ARBA00009504"/>
    </source>
</evidence>
<dbReference type="InterPro" id="IPR005141">
    <property type="entry name" value="eRF1_2"/>
</dbReference>
<keyword evidence="9" id="KW-1185">Reference proteome</keyword>
<dbReference type="NCBIfam" id="TIGR00111">
    <property type="entry name" value="pelota"/>
    <property type="match status" value="1"/>
</dbReference>
<dbReference type="SUPFAM" id="SSF53137">
    <property type="entry name" value="Translational machinery components"/>
    <property type="match status" value="1"/>
</dbReference>
<dbReference type="InterPro" id="IPR004405">
    <property type="entry name" value="TF_pelota"/>
</dbReference>
<keyword evidence="5 6" id="KW-0479">Metal-binding</keyword>